<keyword evidence="1" id="KW-0812">Transmembrane</keyword>
<evidence type="ECO:0000313" key="3">
    <source>
        <dbReference type="Proteomes" id="UP000067683"/>
    </source>
</evidence>
<feature type="transmembrane region" description="Helical" evidence="1">
    <location>
        <begin position="6"/>
        <end position="25"/>
    </location>
</feature>
<dbReference type="OrthoDB" id="3748887at2"/>
<proteinExistence type="predicted"/>
<dbReference type="KEGG" id="prt:AUC31_07170"/>
<gene>
    <name evidence="2" type="ORF">AUC31_07170</name>
</gene>
<evidence type="ECO:0008006" key="4">
    <source>
        <dbReference type="Google" id="ProtNLM"/>
    </source>
</evidence>
<dbReference type="EMBL" id="CP013659">
    <property type="protein sequence ID" value="ALS75020.1"/>
    <property type="molecule type" value="Genomic_DNA"/>
</dbReference>
<reference evidence="2" key="1">
    <citation type="submission" date="2016-01" db="EMBL/GenBank/DDBJ databases">
        <title>Complete genome of Planococcus rifietoensis type strain M8.</title>
        <authorList>
            <person name="See-Too W.S."/>
        </authorList>
    </citation>
    <scope>NUCLEOTIDE SEQUENCE [LARGE SCALE GENOMIC DNA]</scope>
    <source>
        <strain evidence="2">M8</strain>
    </source>
</reference>
<keyword evidence="1" id="KW-1133">Transmembrane helix</keyword>
<dbReference type="AlphaFoldDB" id="A0A0U2Z764"/>
<accession>A0A0U2Z764</accession>
<dbReference type="RefSeq" id="WP_058381727.1">
    <property type="nucleotide sequence ID" value="NZ_CP013659.2"/>
</dbReference>
<evidence type="ECO:0000313" key="2">
    <source>
        <dbReference type="EMBL" id="ALS75020.1"/>
    </source>
</evidence>
<protein>
    <recommendedName>
        <fullName evidence="4">SHOCT domain-containing protein</fullName>
    </recommendedName>
</protein>
<organism evidence="2 3">
    <name type="scientific">Planococcus rifietoensis</name>
    <dbReference type="NCBI Taxonomy" id="200991"/>
    <lineage>
        <taxon>Bacteria</taxon>
        <taxon>Bacillati</taxon>
        <taxon>Bacillota</taxon>
        <taxon>Bacilli</taxon>
        <taxon>Bacillales</taxon>
        <taxon>Caryophanaceae</taxon>
        <taxon>Planococcus</taxon>
    </lineage>
</organism>
<evidence type="ECO:0000256" key="1">
    <source>
        <dbReference type="SAM" id="Phobius"/>
    </source>
</evidence>
<dbReference type="Proteomes" id="UP000067683">
    <property type="component" value="Chromosome"/>
</dbReference>
<sequence length="73" mass="8628">MFWIFTILVALMVVLIILCLVLFFIRHKPHKLPAPHHEAQLLKERFSSGELSEDEFRTRMKELEQKPGLRKNG</sequence>
<name>A0A0U2Z764_9BACL</name>
<keyword evidence="3" id="KW-1185">Reference proteome</keyword>
<keyword evidence="1" id="KW-0472">Membrane</keyword>